<keyword evidence="2" id="KW-0805">Transcription regulation</keyword>
<reference evidence="6 7" key="1">
    <citation type="submission" date="2023-11" db="EMBL/GenBank/DDBJ databases">
        <title>Peredibacter starrii A3.12.</title>
        <authorList>
            <person name="Mitchell R.J."/>
        </authorList>
    </citation>
    <scope>NUCLEOTIDE SEQUENCE [LARGE SCALE GENOMIC DNA]</scope>
    <source>
        <strain evidence="6 7">A3.12</strain>
    </source>
</reference>
<dbReference type="GO" id="GO:0003700">
    <property type="term" value="F:DNA-binding transcription factor activity"/>
    <property type="evidence" value="ECO:0007669"/>
    <property type="project" value="InterPro"/>
</dbReference>
<dbReference type="InterPro" id="IPR036390">
    <property type="entry name" value="WH_DNA-bd_sf"/>
</dbReference>
<dbReference type="SUPFAM" id="SSF46785">
    <property type="entry name" value="Winged helix' DNA-binding domain"/>
    <property type="match status" value="1"/>
</dbReference>
<accession>A0AAX4HU97</accession>
<dbReference type="PANTHER" id="PTHR30537:SF5">
    <property type="entry name" value="HTH-TYPE TRANSCRIPTIONAL ACTIVATOR TTDR-RELATED"/>
    <property type="match status" value="1"/>
</dbReference>
<keyword evidence="7" id="KW-1185">Reference proteome</keyword>
<dbReference type="PROSITE" id="PS50931">
    <property type="entry name" value="HTH_LYSR"/>
    <property type="match status" value="1"/>
</dbReference>
<dbReference type="GO" id="GO:0006351">
    <property type="term" value="P:DNA-templated transcription"/>
    <property type="evidence" value="ECO:0007669"/>
    <property type="project" value="TreeGrafter"/>
</dbReference>
<dbReference type="InterPro" id="IPR058163">
    <property type="entry name" value="LysR-type_TF_proteobact-type"/>
</dbReference>
<dbReference type="AlphaFoldDB" id="A0AAX4HU97"/>
<keyword evidence="4" id="KW-0804">Transcription</keyword>
<dbReference type="EMBL" id="CP139487">
    <property type="protein sequence ID" value="WPU66519.1"/>
    <property type="molecule type" value="Genomic_DNA"/>
</dbReference>
<dbReference type="KEGG" id="psti:SOO65_07155"/>
<organism evidence="6 7">
    <name type="scientific">Peredibacter starrii</name>
    <dbReference type="NCBI Taxonomy" id="28202"/>
    <lineage>
        <taxon>Bacteria</taxon>
        <taxon>Pseudomonadati</taxon>
        <taxon>Bdellovibrionota</taxon>
        <taxon>Bacteriovoracia</taxon>
        <taxon>Bacteriovoracales</taxon>
        <taxon>Bacteriovoracaceae</taxon>
        <taxon>Peredibacter</taxon>
    </lineage>
</organism>
<evidence type="ECO:0000259" key="5">
    <source>
        <dbReference type="PROSITE" id="PS50931"/>
    </source>
</evidence>
<dbReference type="InterPro" id="IPR005119">
    <property type="entry name" value="LysR_subst-bd"/>
</dbReference>
<dbReference type="GO" id="GO:0043565">
    <property type="term" value="F:sequence-specific DNA binding"/>
    <property type="evidence" value="ECO:0007669"/>
    <property type="project" value="TreeGrafter"/>
</dbReference>
<name>A0AAX4HU97_9BACT</name>
<protein>
    <submittedName>
        <fullName evidence="6">LysR family transcriptional regulator</fullName>
    </submittedName>
</protein>
<feature type="domain" description="HTH lysR-type" evidence="5">
    <location>
        <begin position="1"/>
        <end position="58"/>
    </location>
</feature>
<evidence type="ECO:0000256" key="3">
    <source>
        <dbReference type="ARBA" id="ARBA00023125"/>
    </source>
</evidence>
<sequence>MDLNSVSMFVRVVQLGSFSKAGVELGVPKSTISKKIAELEVHLQTTLLRRTTRSLQLTESGRTFFEQASKSLSELKSAEVYAQEANLEPAGVLRVTAVADFATQVISPILAGFLKKYPKIKLELVQTDKVLDLVNDNIDVAVRIGKLTDSNLKSRKLGKHRYQMMASPAYLKSCPPLNSPQDLKNHTCLVFAPRSDFRVWNLKTDRYKASIDVNGQFVSSSASAVRMLAIEGAGIALLPVPTCVSELESGKLKIVLPSWELEEANVHFVYQKLEFTPLKVTAFLDYVGERIKPMLQY</sequence>
<gene>
    <name evidence="6" type="ORF">SOO65_07155</name>
</gene>
<proteinExistence type="inferred from homology"/>
<dbReference type="Proteomes" id="UP001324634">
    <property type="component" value="Chromosome"/>
</dbReference>
<dbReference type="CDD" id="cd08422">
    <property type="entry name" value="PBP2_CrgA_like"/>
    <property type="match status" value="1"/>
</dbReference>
<evidence type="ECO:0000256" key="1">
    <source>
        <dbReference type="ARBA" id="ARBA00009437"/>
    </source>
</evidence>
<evidence type="ECO:0000256" key="2">
    <source>
        <dbReference type="ARBA" id="ARBA00023015"/>
    </source>
</evidence>
<dbReference type="Gene3D" id="3.40.190.290">
    <property type="match status" value="1"/>
</dbReference>
<evidence type="ECO:0000256" key="4">
    <source>
        <dbReference type="ARBA" id="ARBA00023163"/>
    </source>
</evidence>
<dbReference type="Gene3D" id="1.10.10.10">
    <property type="entry name" value="Winged helix-like DNA-binding domain superfamily/Winged helix DNA-binding domain"/>
    <property type="match status" value="1"/>
</dbReference>
<dbReference type="SUPFAM" id="SSF53850">
    <property type="entry name" value="Periplasmic binding protein-like II"/>
    <property type="match status" value="1"/>
</dbReference>
<dbReference type="Pfam" id="PF00126">
    <property type="entry name" value="HTH_1"/>
    <property type="match status" value="1"/>
</dbReference>
<dbReference type="PANTHER" id="PTHR30537">
    <property type="entry name" value="HTH-TYPE TRANSCRIPTIONAL REGULATOR"/>
    <property type="match status" value="1"/>
</dbReference>
<evidence type="ECO:0000313" key="7">
    <source>
        <dbReference type="Proteomes" id="UP001324634"/>
    </source>
</evidence>
<dbReference type="InterPro" id="IPR036388">
    <property type="entry name" value="WH-like_DNA-bd_sf"/>
</dbReference>
<keyword evidence="3" id="KW-0238">DNA-binding</keyword>
<comment type="similarity">
    <text evidence="1">Belongs to the LysR transcriptional regulatory family.</text>
</comment>
<dbReference type="Pfam" id="PF03466">
    <property type="entry name" value="LysR_substrate"/>
    <property type="match status" value="1"/>
</dbReference>
<dbReference type="InterPro" id="IPR000847">
    <property type="entry name" value="LysR_HTH_N"/>
</dbReference>
<dbReference type="FunFam" id="1.10.10.10:FF:000001">
    <property type="entry name" value="LysR family transcriptional regulator"/>
    <property type="match status" value="1"/>
</dbReference>
<dbReference type="RefSeq" id="WP_321398813.1">
    <property type="nucleotide sequence ID" value="NZ_CP139487.1"/>
</dbReference>
<evidence type="ECO:0000313" key="6">
    <source>
        <dbReference type="EMBL" id="WPU66519.1"/>
    </source>
</evidence>